<dbReference type="STRING" id="1549858.MC45_14705"/>
<dbReference type="SUPFAM" id="SSF46785">
    <property type="entry name" value="Winged helix' DNA-binding domain"/>
    <property type="match status" value="1"/>
</dbReference>
<keyword evidence="2" id="KW-1185">Reference proteome</keyword>
<dbReference type="Gene3D" id="1.10.10.10">
    <property type="entry name" value="Winged helix-like DNA-binding domain superfamily/Winged helix DNA-binding domain"/>
    <property type="match status" value="1"/>
</dbReference>
<gene>
    <name evidence="1" type="ORF">MC45_14705</name>
</gene>
<evidence type="ECO:0000313" key="2">
    <source>
        <dbReference type="Proteomes" id="UP000033200"/>
    </source>
</evidence>
<proteinExistence type="predicted"/>
<protein>
    <recommendedName>
        <fullName evidence="3">MarR family transcriptional regulator</fullName>
    </recommendedName>
</protein>
<dbReference type="KEGG" id="stax:MC45_14705"/>
<name>A0A097EIN0_9SPHN</name>
<sequence>MPHESIAGLVKDLTTQLSAIAVEFGTRADRLAGAAGGTGEAQAVVTPLNGRELAKQLLAQRQARFDHFPAELFHEPAWDMLLALFVAHEERRTMNVKTLVGSAHAPVTTSQRWIDHLHKLKLIDRVIDPVDRRRMEISLSDAGYAAITAYLRRMGAA</sequence>
<dbReference type="RefSeq" id="WP_038664716.1">
    <property type="nucleotide sequence ID" value="NZ_CP009571.1"/>
</dbReference>
<dbReference type="InterPro" id="IPR036388">
    <property type="entry name" value="WH-like_DNA-bd_sf"/>
</dbReference>
<dbReference type="Proteomes" id="UP000033200">
    <property type="component" value="Chromosome"/>
</dbReference>
<dbReference type="EMBL" id="CP009571">
    <property type="protein sequence ID" value="AIT07418.1"/>
    <property type="molecule type" value="Genomic_DNA"/>
</dbReference>
<dbReference type="InterPro" id="IPR036390">
    <property type="entry name" value="WH_DNA-bd_sf"/>
</dbReference>
<reference evidence="1 2" key="1">
    <citation type="submission" date="2014-09" db="EMBL/GenBank/DDBJ databases">
        <title>Using Illumina technology Improving SMRT sequencing Genome Assembly by RASTools.</title>
        <authorList>
            <person name="Zhou Y."/>
            <person name="Ma T."/>
            <person name="Liu T."/>
        </authorList>
    </citation>
    <scope>NUCLEOTIDE SEQUENCE [LARGE SCALE GENOMIC DNA]</scope>
    <source>
        <strain evidence="1 2">ATCC 55669</strain>
    </source>
</reference>
<dbReference type="HOGENOM" id="CLU_1676738_0_0_5"/>
<dbReference type="eggNOG" id="COG1846">
    <property type="taxonomic scope" value="Bacteria"/>
</dbReference>
<accession>A0A097EIN0</accession>
<evidence type="ECO:0008006" key="3">
    <source>
        <dbReference type="Google" id="ProtNLM"/>
    </source>
</evidence>
<dbReference type="AlphaFoldDB" id="A0A097EIN0"/>
<evidence type="ECO:0000313" key="1">
    <source>
        <dbReference type="EMBL" id="AIT07418.1"/>
    </source>
</evidence>
<organism evidence="1 2">
    <name type="scientific">Sphingomonas taxi</name>
    <dbReference type="NCBI Taxonomy" id="1549858"/>
    <lineage>
        <taxon>Bacteria</taxon>
        <taxon>Pseudomonadati</taxon>
        <taxon>Pseudomonadota</taxon>
        <taxon>Alphaproteobacteria</taxon>
        <taxon>Sphingomonadales</taxon>
        <taxon>Sphingomonadaceae</taxon>
        <taxon>Sphingomonas</taxon>
    </lineage>
</organism>